<dbReference type="AlphaFoldDB" id="A0A7X6K813"/>
<dbReference type="RefSeq" id="WP_168489355.1">
    <property type="nucleotide sequence ID" value="NZ_JAAZSQ010000039.1"/>
</dbReference>
<keyword evidence="3" id="KW-1185">Reference proteome</keyword>
<evidence type="ECO:0000313" key="2">
    <source>
        <dbReference type="EMBL" id="NKX56826.1"/>
    </source>
</evidence>
<proteinExistence type="predicted"/>
<evidence type="ECO:0000313" key="3">
    <source>
        <dbReference type="Proteomes" id="UP000544090"/>
    </source>
</evidence>
<gene>
    <name evidence="2" type="ORF">HGG74_20350</name>
</gene>
<protein>
    <submittedName>
        <fullName evidence="2">Uncharacterized protein</fullName>
    </submittedName>
</protein>
<name>A0A7X6K813_9MICC</name>
<reference evidence="2 3" key="1">
    <citation type="submission" date="2020-04" db="EMBL/GenBank/DDBJ databases">
        <title>Arthrobacter sp. nov.</title>
        <authorList>
            <person name="Liu S."/>
        </authorList>
    </citation>
    <scope>NUCLEOTIDE SEQUENCE [LARGE SCALE GENOMIC DNA]</scope>
    <source>
        <strain evidence="2 3">E918</strain>
    </source>
</reference>
<feature type="region of interest" description="Disordered" evidence="1">
    <location>
        <begin position="248"/>
        <end position="267"/>
    </location>
</feature>
<dbReference type="Proteomes" id="UP000544090">
    <property type="component" value="Unassembled WGS sequence"/>
</dbReference>
<evidence type="ECO:0000256" key="1">
    <source>
        <dbReference type="SAM" id="MobiDB-lite"/>
    </source>
</evidence>
<sequence length="286" mass="30478">MIQLTRLRVFLDSDRIEYGLASSAAIGALSLVDPTRLSPGGRFLLRSAAAVTGATFLIPLNKIPVLAFSPEAKAGFTAGMAGLTFGVAELGEAVDGRIQDWLRRHGIRRPRAVMAAAGAAMTFLVFLADRRTLPGAMEEHEDQEPRLVGLDPAVRDLVEGILGHTEDYGAPVLRDQLAIAKEEAWDGPEYFSSAIDFAVDQKVPRVVPHNFTFPVRARFAGPSGAPLEAVLDVEEGLLRSLIVAVAPDAEESEGPGGADPLEGLDSWPARGDVTYVIETADAGTPR</sequence>
<organism evidence="2 3">
    <name type="scientific">Arthrobacter mobilis</name>
    <dbReference type="NCBI Taxonomy" id="2724944"/>
    <lineage>
        <taxon>Bacteria</taxon>
        <taxon>Bacillati</taxon>
        <taxon>Actinomycetota</taxon>
        <taxon>Actinomycetes</taxon>
        <taxon>Micrococcales</taxon>
        <taxon>Micrococcaceae</taxon>
        <taxon>Arthrobacter</taxon>
    </lineage>
</organism>
<comment type="caution">
    <text evidence="2">The sequence shown here is derived from an EMBL/GenBank/DDBJ whole genome shotgun (WGS) entry which is preliminary data.</text>
</comment>
<accession>A0A7X6K813</accession>
<dbReference type="EMBL" id="JAAZSQ010000039">
    <property type="protein sequence ID" value="NKX56826.1"/>
    <property type="molecule type" value="Genomic_DNA"/>
</dbReference>